<comment type="caution">
    <text evidence="1">The sequence shown here is derived from an EMBL/GenBank/DDBJ whole genome shotgun (WGS) entry which is preliminary data.</text>
</comment>
<dbReference type="Proteomes" id="UP000596742">
    <property type="component" value="Unassembled WGS sequence"/>
</dbReference>
<accession>A0A8B6DWU9</accession>
<evidence type="ECO:0000313" key="1">
    <source>
        <dbReference type="EMBL" id="VDI24725.1"/>
    </source>
</evidence>
<dbReference type="SUPFAM" id="SSF140860">
    <property type="entry name" value="Pseudo ankyrin repeat-like"/>
    <property type="match status" value="1"/>
</dbReference>
<dbReference type="EMBL" id="UYJE01004065">
    <property type="protein sequence ID" value="VDI24725.1"/>
    <property type="molecule type" value="Genomic_DNA"/>
</dbReference>
<sequence length="207" mass="24093">MQTAINEICTSGNIHIVQWFMHNYKSISVLDMQTVLIEACRAGNICVVTWLIKSTDKSLFDLNKAILAAYLSKRNDVITLLLDSLNPLSFDMNILLRMCKKWESGIVNHLLRIIRRFASPEVIDCARKACEQDKLEIVQWLIKALNHYYTHKSDSLFDMKMAFNIACQGKDEIHILEFLLHNFEHKQFDMKTGIEMAIRENNIKVFR</sequence>
<name>A0A8B6DWU9_MYTGA</name>
<dbReference type="Gene3D" id="1.25.40.20">
    <property type="entry name" value="Ankyrin repeat-containing domain"/>
    <property type="match status" value="1"/>
</dbReference>
<reference evidence="1" key="1">
    <citation type="submission" date="2018-11" db="EMBL/GenBank/DDBJ databases">
        <authorList>
            <person name="Alioto T."/>
            <person name="Alioto T."/>
        </authorList>
    </citation>
    <scope>NUCLEOTIDE SEQUENCE</scope>
</reference>
<evidence type="ECO:0000313" key="2">
    <source>
        <dbReference type="Proteomes" id="UP000596742"/>
    </source>
</evidence>
<dbReference type="AlphaFoldDB" id="A0A8B6DWU9"/>
<dbReference type="OrthoDB" id="10442027at2759"/>
<protein>
    <submittedName>
        <fullName evidence="1">Uncharacterized protein</fullName>
    </submittedName>
</protein>
<gene>
    <name evidence="1" type="ORF">MGAL_10B072128</name>
</gene>
<keyword evidence="2" id="KW-1185">Reference proteome</keyword>
<organism evidence="1 2">
    <name type="scientific">Mytilus galloprovincialis</name>
    <name type="common">Mediterranean mussel</name>
    <dbReference type="NCBI Taxonomy" id="29158"/>
    <lineage>
        <taxon>Eukaryota</taxon>
        <taxon>Metazoa</taxon>
        <taxon>Spiralia</taxon>
        <taxon>Lophotrochozoa</taxon>
        <taxon>Mollusca</taxon>
        <taxon>Bivalvia</taxon>
        <taxon>Autobranchia</taxon>
        <taxon>Pteriomorphia</taxon>
        <taxon>Mytilida</taxon>
        <taxon>Mytiloidea</taxon>
        <taxon>Mytilidae</taxon>
        <taxon>Mytilinae</taxon>
        <taxon>Mytilus</taxon>
    </lineage>
</organism>
<dbReference type="InterPro" id="IPR036770">
    <property type="entry name" value="Ankyrin_rpt-contain_sf"/>
</dbReference>
<proteinExistence type="predicted"/>